<keyword evidence="2" id="KW-1185">Reference proteome</keyword>
<sequence>MKQFRNSARIVAAPRYTSRGCDGFQHRSIFIVNAKSDFEMLSDLRGGVCAVNGFDSNTGMNLLRATIAPLAESKSFFGSVVVTGSHVASVQAVANGRADLAAIDCVTFAHLECFEPKLTARVRQIGQSVLAAAPPFITAWKTDDATLAVLRRALNEVASDPELGFIRSALLIGGFEFVSESDYELALQIERDAAAAGYAELR</sequence>
<gene>
    <name evidence="1" type="ORF">RZS28_14705</name>
</gene>
<proteinExistence type="predicted"/>
<name>A0ABZ0HQW1_9HYPH</name>
<evidence type="ECO:0000313" key="1">
    <source>
        <dbReference type="EMBL" id="WOJ89043.1"/>
    </source>
</evidence>
<accession>A0ABZ0HQW1</accession>
<protein>
    <submittedName>
        <fullName evidence="1">PhnD/SsuA/transferrin family substrate-binding protein</fullName>
    </submittedName>
</protein>
<dbReference type="SUPFAM" id="SSF53850">
    <property type="entry name" value="Periplasmic binding protein-like II"/>
    <property type="match status" value="1"/>
</dbReference>
<evidence type="ECO:0000313" key="2">
    <source>
        <dbReference type="Proteomes" id="UP001626536"/>
    </source>
</evidence>
<dbReference type="PANTHER" id="PTHR35841">
    <property type="entry name" value="PHOSPHONATES-BINDING PERIPLASMIC PROTEIN"/>
    <property type="match status" value="1"/>
</dbReference>
<dbReference type="Pfam" id="PF12974">
    <property type="entry name" value="Phosphonate-bd"/>
    <property type="match status" value="1"/>
</dbReference>
<dbReference type="EMBL" id="CP136862">
    <property type="protein sequence ID" value="WOJ89043.1"/>
    <property type="molecule type" value="Genomic_DNA"/>
</dbReference>
<dbReference type="PANTHER" id="PTHR35841:SF1">
    <property type="entry name" value="PHOSPHONATES-BINDING PERIPLASMIC PROTEIN"/>
    <property type="match status" value="1"/>
</dbReference>
<reference evidence="1 2" key="1">
    <citation type="submission" date="2023-10" db="EMBL/GenBank/DDBJ databases">
        <title>Novel methanotroph of the genus Methylocapsa from a subarctic wetland.</title>
        <authorList>
            <person name="Belova S.E."/>
            <person name="Oshkin I.Y."/>
            <person name="Miroshnikov K."/>
            <person name="Dedysh S.N."/>
        </authorList>
    </citation>
    <scope>NUCLEOTIDE SEQUENCE [LARGE SCALE GENOMIC DNA]</scope>
    <source>
        <strain evidence="1 2">RX1</strain>
    </source>
</reference>
<dbReference type="Proteomes" id="UP001626536">
    <property type="component" value="Chromosome"/>
</dbReference>
<dbReference type="Gene3D" id="3.40.190.10">
    <property type="entry name" value="Periplasmic binding protein-like II"/>
    <property type="match status" value="1"/>
</dbReference>
<dbReference type="RefSeq" id="WP_407338483.1">
    <property type="nucleotide sequence ID" value="NZ_CP136862.1"/>
</dbReference>
<organism evidence="1 2">
    <name type="scientific">Methylocapsa polymorpha</name>
    <dbReference type="NCBI Taxonomy" id="3080828"/>
    <lineage>
        <taxon>Bacteria</taxon>
        <taxon>Pseudomonadati</taxon>
        <taxon>Pseudomonadota</taxon>
        <taxon>Alphaproteobacteria</taxon>
        <taxon>Hyphomicrobiales</taxon>
        <taxon>Beijerinckiaceae</taxon>
        <taxon>Methylocapsa</taxon>
    </lineage>
</organism>